<keyword evidence="3" id="KW-1185">Reference proteome</keyword>
<organism evidence="2 3">
    <name type="scientific">Nocardioides malaquae</name>
    <dbReference type="NCBI Taxonomy" id="2773426"/>
    <lineage>
        <taxon>Bacteria</taxon>
        <taxon>Bacillati</taxon>
        <taxon>Actinomycetota</taxon>
        <taxon>Actinomycetes</taxon>
        <taxon>Propionibacteriales</taxon>
        <taxon>Nocardioidaceae</taxon>
        <taxon>Nocardioides</taxon>
    </lineage>
</organism>
<sequence length="459" mass="48353">MLTKVLREYAQLLVGLGLVGLLVLGFVLAGPGDREPRSSSDHVAPDPSTVTLTPEPEVVEEPVGVLQGQVSDESGRPVAGVRVSAASAPFVPVEMRHGYAPAGQVHTVNTDAEGRYRFDELPVGTYRVGTGGGATVVWYPSGAHVLAGEDVVVKEKATTRLDLERAAPASVAGTVRVPEGQTYDVQLEQRVARTPERLSGWVQVRARGQRRDYEFAGLPAGDYRVSVAASGSGRVLAPAATAPRDARVVRLEAGESVTDVDVDVPMPFVLTGRVTTSAGTAVAGHEFRLMTGWTVADPRFPAVPTVTETVTTDNSGGYRIALPTAVWAIDLESCGIGVRPHLRVRAAAGQARVRDFTTDAVGSVSGRVTRPDGRPYARVQVSALAPGDSCAHSTRTDRDGRWTVTGVGPGAVRIDYGVTRAGAFMSYLHPGVTEQADLVTVEVGLDADRTGVEAVLPVK</sequence>
<evidence type="ECO:0000256" key="1">
    <source>
        <dbReference type="SAM" id="MobiDB-lite"/>
    </source>
</evidence>
<dbReference type="Proteomes" id="UP000756387">
    <property type="component" value="Unassembled WGS sequence"/>
</dbReference>
<reference evidence="2 3" key="1">
    <citation type="submission" date="2020-10" db="EMBL/GenBank/DDBJ databases">
        <title>Nocardioides sp. isolated from sludge.</title>
        <authorList>
            <person name="Zhang X."/>
        </authorList>
    </citation>
    <scope>NUCLEOTIDE SEQUENCE [LARGE SCALE GENOMIC DNA]</scope>
    <source>
        <strain evidence="2 3">Y6</strain>
    </source>
</reference>
<evidence type="ECO:0000313" key="2">
    <source>
        <dbReference type="EMBL" id="MBE7323945.1"/>
    </source>
</evidence>
<dbReference type="InterPro" id="IPR013784">
    <property type="entry name" value="Carb-bd-like_fold"/>
</dbReference>
<feature type="compositionally biased region" description="Basic and acidic residues" evidence="1">
    <location>
        <begin position="34"/>
        <end position="44"/>
    </location>
</feature>
<proteinExistence type="predicted"/>
<dbReference type="Pfam" id="PF13620">
    <property type="entry name" value="CarboxypepD_reg"/>
    <property type="match status" value="2"/>
</dbReference>
<dbReference type="EMBL" id="JADCSA010000003">
    <property type="protein sequence ID" value="MBE7323945.1"/>
    <property type="molecule type" value="Genomic_DNA"/>
</dbReference>
<feature type="region of interest" description="Disordered" evidence="1">
    <location>
        <begin position="34"/>
        <end position="54"/>
    </location>
</feature>
<dbReference type="SUPFAM" id="SSF49452">
    <property type="entry name" value="Starch-binding domain-like"/>
    <property type="match status" value="2"/>
</dbReference>
<name>A0ABR9RRB8_9ACTN</name>
<gene>
    <name evidence="2" type="ORF">IEQ44_04685</name>
</gene>
<evidence type="ECO:0000313" key="3">
    <source>
        <dbReference type="Proteomes" id="UP000756387"/>
    </source>
</evidence>
<accession>A0ABR9RRB8</accession>
<dbReference type="Gene3D" id="2.60.40.1120">
    <property type="entry name" value="Carboxypeptidase-like, regulatory domain"/>
    <property type="match status" value="1"/>
</dbReference>
<dbReference type="RefSeq" id="WP_193637253.1">
    <property type="nucleotide sequence ID" value="NZ_JADCSA010000003.1"/>
</dbReference>
<protein>
    <submittedName>
        <fullName evidence="2">Carboxypeptidase regulatory-like domain-containing protein</fullName>
    </submittedName>
</protein>
<comment type="caution">
    <text evidence="2">The sequence shown here is derived from an EMBL/GenBank/DDBJ whole genome shotgun (WGS) entry which is preliminary data.</text>
</comment>